<protein>
    <submittedName>
        <fullName evidence="2">Uncharacterized protein</fullName>
    </submittedName>
</protein>
<reference evidence="2" key="1">
    <citation type="submission" date="2023-03" db="EMBL/GenBank/DDBJ databases">
        <title>Massive genome expansion in bonnet fungi (Mycena s.s.) driven by repeated elements and novel gene families across ecological guilds.</title>
        <authorList>
            <consortium name="Lawrence Berkeley National Laboratory"/>
            <person name="Harder C.B."/>
            <person name="Miyauchi S."/>
            <person name="Viragh M."/>
            <person name="Kuo A."/>
            <person name="Thoen E."/>
            <person name="Andreopoulos B."/>
            <person name="Lu D."/>
            <person name="Skrede I."/>
            <person name="Drula E."/>
            <person name="Henrissat B."/>
            <person name="Morin E."/>
            <person name="Kohler A."/>
            <person name="Barry K."/>
            <person name="LaButti K."/>
            <person name="Morin E."/>
            <person name="Salamov A."/>
            <person name="Lipzen A."/>
            <person name="Mereny Z."/>
            <person name="Hegedus B."/>
            <person name="Baldrian P."/>
            <person name="Stursova M."/>
            <person name="Weitz H."/>
            <person name="Taylor A."/>
            <person name="Grigoriev I.V."/>
            <person name="Nagy L.G."/>
            <person name="Martin F."/>
            <person name="Kauserud H."/>
        </authorList>
    </citation>
    <scope>NUCLEOTIDE SEQUENCE</scope>
    <source>
        <strain evidence="2">CBHHK002</strain>
    </source>
</reference>
<dbReference type="AlphaFoldDB" id="A0AAD6YYF8"/>
<keyword evidence="3" id="KW-1185">Reference proteome</keyword>
<evidence type="ECO:0000313" key="3">
    <source>
        <dbReference type="Proteomes" id="UP001218218"/>
    </source>
</evidence>
<sequence length="420" mass="45944">MAAAAIGCEDLSEPDSGTAPITPLSRIPPSSANNRARRSLSSGDPFQDPCPSAHQRRMKVAAVAGSIAARFKVRKVRIASTGWIRLQDHGIPPNAATGERDPVGIVHSLETFFGPDTTKPGLTLVKAPKDAGNLRPIVDSEMRVCAVYGGIPDTPNFMRDVHDPVVEAMEIARAQASLSESRLYHWRSNWASLTTGATHGTGRDEPGDFVNGIINTAVILALVSNTAFIDLAEFGSGLFSIWAPHLFQFYIDYMGSFYLKNPKLQRPFVNSIWSACTFNLGPRTCAFGHCDFTNLRNTSINGWCAITALGTFDYTKGGHLILWDCKLILEFPPGCTILIPSAAIFHSNTRIAEHETRYSFTQYTAGALFQWVERGFRSEEDYIATLTAEEIEEERKLGLERAAAGAALFSTLDELKAGWV</sequence>
<dbReference type="EMBL" id="JARIHO010000128">
    <property type="protein sequence ID" value="KAJ7301727.1"/>
    <property type="molecule type" value="Genomic_DNA"/>
</dbReference>
<evidence type="ECO:0000256" key="1">
    <source>
        <dbReference type="SAM" id="MobiDB-lite"/>
    </source>
</evidence>
<dbReference type="Gene3D" id="3.60.130.30">
    <property type="match status" value="1"/>
</dbReference>
<organism evidence="2 3">
    <name type="scientific">Mycena albidolilacea</name>
    <dbReference type="NCBI Taxonomy" id="1033008"/>
    <lineage>
        <taxon>Eukaryota</taxon>
        <taxon>Fungi</taxon>
        <taxon>Dikarya</taxon>
        <taxon>Basidiomycota</taxon>
        <taxon>Agaricomycotina</taxon>
        <taxon>Agaricomycetes</taxon>
        <taxon>Agaricomycetidae</taxon>
        <taxon>Agaricales</taxon>
        <taxon>Marasmiineae</taxon>
        <taxon>Mycenaceae</taxon>
        <taxon>Mycena</taxon>
    </lineage>
</organism>
<dbReference type="Proteomes" id="UP001218218">
    <property type="component" value="Unassembled WGS sequence"/>
</dbReference>
<comment type="caution">
    <text evidence="2">The sequence shown here is derived from an EMBL/GenBank/DDBJ whole genome shotgun (WGS) entry which is preliminary data.</text>
</comment>
<accession>A0AAD6YYF8</accession>
<evidence type="ECO:0000313" key="2">
    <source>
        <dbReference type="EMBL" id="KAJ7301727.1"/>
    </source>
</evidence>
<feature type="region of interest" description="Disordered" evidence="1">
    <location>
        <begin position="1"/>
        <end position="54"/>
    </location>
</feature>
<name>A0AAD6YYF8_9AGAR</name>
<proteinExistence type="predicted"/>
<gene>
    <name evidence="2" type="ORF">DFH08DRAFT_978493</name>
</gene>
<feature type="compositionally biased region" description="Low complexity" evidence="1">
    <location>
        <begin position="30"/>
        <end position="42"/>
    </location>
</feature>